<feature type="active site" description="Proton acceptor" evidence="4">
    <location>
        <position position="153"/>
    </location>
</feature>
<dbReference type="InterPro" id="IPR002641">
    <property type="entry name" value="PNPLA_dom"/>
</dbReference>
<dbReference type="GO" id="GO:0016787">
    <property type="term" value="F:hydrolase activity"/>
    <property type="evidence" value="ECO:0007669"/>
    <property type="project" value="UniProtKB-UniRule"/>
</dbReference>
<dbReference type="InterPro" id="IPR037483">
    <property type="entry name" value="YjjU-like"/>
</dbReference>
<reference evidence="6 7" key="1">
    <citation type="journal article" date="2012" name="J. Bacteriol.">
        <title>Genome Sequence of Gallaecimonas xiamenensis Type Strain 3-C-1.</title>
        <authorList>
            <person name="Lai Q."/>
            <person name="Wang L."/>
            <person name="Wang W."/>
            <person name="Shao Z."/>
        </authorList>
    </citation>
    <scope>NUCLEOTIDE SEQUENCE [LARGE SCALE GENOMIC DNA]</scope>
    <source>
        <strain evidence="6 7">3-C-1</strain>
    </source>
</reference>
<evidence type="ECO:0000256" key="2">
    <source>
        <dbReference type="ARBA" id="ARBA00022963"/>
    </source>
</evidence>
<dbReference type="CDD" id="cd07208">
    <property type="entry name" value="Pat_hypo_Ecoli_yjju_like"/>
    <property type="match status" value="1"/>
</dbReference>
<dbReference type="Gene3D" id="3.40.1090.10">
    <property type="entry name" value="Cytosolic phospholipase A2 catalytic domain"/>
    <property type="match status" value="2"/>
</dbReference>
<protein>
    <recommendedName>
        <fullName evidence="5">PNPLA domain-containing protein</fullName>
    </recommendedName>
</protein>
<evidence type="ECO:0000313" key="7">
    <source>
        <dbReference type="Proteomes" id="UP000006755"/>
    </source>
</evidence>
<accession>K2JQF9</accession>
<proteinExistence type="predicted"/>
<evidence type="ECO:0000256" key="1">
    <source>
        <dbReference type="ARBA" id="ARBA00022801"/>
    </source>
</evidence>
<gene>
    <name evidence="6" type="ORF">B3C1_02015</name>
</gene>
<name>K2JQF9_9GAMM</name>
<sequence>MVVEGGAMRGIFAAGVLDCWLHHHYQPFDLVLGVSAGATNSVGYLCRQPGRSRKIISRLARTRRFFDPRRFALGGHLADVAWLWHESRKVLPLNLGNFDEACPLLVVITDVATGQPRYLQASRDNLDPLMLATCALPLVYKAMPEFEDKPYTDGGMSDSIPVAEAYRRGARDITVVLSHPLGYRKKPSRLPWLTQRLFKDQPQLAQTLLDRAKHYNAALDFIESPPADCRVQVVAPPPDFAVGRLTMDKAKVDAGYRMGLDQGLAHLQRLGLQEAASA</sequence>
<dbReference type="Proteomes" id="UP000006755">
    <property type="component" value="Unassembled WGS sequence"/>
</dbReference>
<dbReference type="PANTHER" id="PTHR14226:SF25">
    <property type="entry name" value="PHOSPHOESTERASE"/>
    <property type="match status" value="1"/>
</dbReference>
<keyword evidence="3 4" id="KW-0443">Lipid metabolism</keyword>
<keyword evidence="2 4" id="KW-0442">Lipid degradation</keyword>
<dbReference type="SUPFAM" id="SSF52151">
    <property type="entry name" value="FabD/lysophospholipase-like"/>
    <property type="match status" value="1"/>
</dbReference>
<keyword evidence="7" id="KW-1185">Reference proteome</keyword>
<feature type="short sequence motif" description="DGA/G" evidence="4">
    <location>
        <begin position="153"/>
        <end position="155"/>
    </location>
</feature>
<dbReference type="STRING" id="745411.B3C1_02015"/>
<organism evidence="6 7">
    <name type="scientific">Gallaecimonas xiamenensis 3-C-1</name>
    <dbReference type="NCBI Taxonomy" id="745411"/>
    <lineage>
        <taxon>Bacteria</taxon>
        <taxon>Pseudomonadati</taxon>
        <taxon>Pseudomonadota</taxon>
        <taxon>Gammaproteobacteria</taxon>
        <taxon>Enterobacterales</taxon>
        <taxon>Gallaecimonadaceae</taxon>
        <taxon>Gallaecimonas</taxon>
    </lineage>
</organism>
<dbReference type="eggNOG" id="COG4667">
    <property type="taxonomic scope" value="Bacteria"/>
</dbReference>
<dbReference type="PATRIC" id="fig|745411.4.peg.393"/>
<dbReference type="AlphaFoldDB" id="K2JQF9"/>
<dbReference type="PANTHER" id="PTHR14226">
    <property type="entry name" value="NEUROPATHY TARGET ESTERASE/SWISS CHEESE D.MELANOGASTER"/>
    <property type="match status" value="1"/>
</dbReference>
<dbReference type="InterPro" id="IPR016035">
    <property type="entry name" value="Acyl_Trfase/lysoPLipase"/>
</dbReference>
<feature type="domain" description="PNPLA" evidence="5">
    <location>
        <begin position="1"/>
        <end position="166"/>
    </location>
</feature>
<dbReference type="GO" id="GO:0016042">
    <property type="term" value="P:lipid catabolic process"/>
    <property type="evidence" value="ECO:0007669"/>
    <property type="project" value="UniProtKB-UniRule"/>
</dbReference>
<dbReference type="InterPro" id="IPR045943">
    <property type="entry name" value="DUF6363"/>
</dbReference>
<dbReference type="Pfam" id="PF19890">
    <property type="entry name" value="DUF6363"/>
    <property type="match status" value="1"/>
</dbReference>
<dbReference type="EMBL" id="AMRI01000002">
    <property type="protein sequence ID" value="EKE77548.1"/>
    <property type="molecule type" value="Genomic_DNA"/>
</dbReference>
<evidence type="ECO:0000259" key="5">
    <source>
        <dbReference type="PROSITE" id="PS51635"/>
    </source>
</evidence>
<evidence type="ECO:0000256" key="3">
    <source>
        <dbReference type="ARBA" id="ARBA00023098"/>
    </source>
</evidence>
<feature type="short sequence motif" description="GXSXG" evidence="4">
    <location>
        <begin position="33"/>
        <end position="37"/>
    </location>
</feature>
<comment type="caution">
    <text evidence="4">Lacks conserved residue(s) required for the propagation of feature annotation.</text>
</comment>
<dbReference type="Pfam" id="PF01734">
    <property type="entry name" value="Patatin"/>
    <property type="match status" value="1"/>
</dbReference>
<evidence type="ECO:0000256" key="4">
    <source>
        <dbReference type="PROSITE-ProRule" id="PRU01161"/>
    </source>
</evidence>
<comment type="caution">
    <text evidence="6">The sequence shown here is derived from an EMBL/GenBank/DDBJ whole genome shotgun (WGS) entry which is preliminary data.</text>
</comment>
<feature type="active site" description="Nucleophile" evidence="4">
    <location>
        <position position="35"/>
    </location>
</feature>
<dbReference type="InterPro" id="IPR050301">
    <property type="entry name" value="NTE"/>
</dbReference>
<evidence type="ECO:0000313" key="6">
    <source>
        <dbReference type="EMBL" id="EKE77548.1"/>
    </source>
</evidence>
<dbReference type="PROSITE" id="PS51635">
    <property type="entry name" value="PNPLA"/>
    <property type="match status" value="1"/>
</dbReference>
<keyword evidence="1 4" id="KW-0378">Hydrolase</keyword>